<dbReference type="Proteomes" id="UP000824048">
    <property type="component" value="Unassembled WGS sequence"/>
</dbReference>
<dbReference type="AlphaFoldDB" id="A0A9D2EPX1"/>
<gene>
    <name evidence="2" type="ORF">H9811_02065</name>
</gene>
<sequence>MGNVYDEMENLQWPEYELTRAQQEQILRKALQHIEDTHRQTATVRRVRRPVWRLVAAAAALCCLCAGGVAAAGHFLAPAQVAQQMEQRDLAALFAGADAVPVEETQQAGDYTVTLLGLTSGANVTEYWSSDWEGSDAPRGRSYAVLAVSRRDGTPMADLDAETTDVTVSNSLVSPVLAAPDCPLMEYNVYTMNGARHDLVEEGVHYILVETDLLEPFADKNPQLAVMLSSTAGVSDLLNGYTQDPETGTIAPKAGMESQCLLFDLPIDESKADPEQAAALRDQWLGTGDTAAENTDGQDLLDDLETLTPEQVRTQGTLQSTETVSITDGVYGTGWYYGNGGFQASVAGWEPQEKDWVAMWSDSGQVVLMTYNPDDTLTVEQWLLPVQ</sequence>
<reference evidence="2" key="2">
    <citation type="submission" date="2021-04" db="EMBL/GenBank/DDBJ databases">
        <authorList>
            <person name="Gilroy R."/>
        </authorList>
    </citation>
    <scope>NUCLEOTIDE SEQUENCE</scope>
    <source>
        <strain evidence="2">ChiSxjej1B13-11774</strain>
    </source>
</reference>
<name>A0A9D2EPX1_9FIRM</name>
<evidence type="ECO:0000256" key="1">
    <source>
        <dbReference type="SAM" id="Phobius"/>
    </source>
</evidence>
<accession>A0A9D2EPX1</accession>
<evidence type="ECO:0000313" key="3">
    <source>
        <dbReference type="Proteomes" id="UP000824048"/>
    </source>
</evidence>
<evidence type="ECO:0000313" key="2">
    <source>
        <dbReference type="EMBL" id="HIZ41326.1"/>
    </source>
</evidence>
<protein>
    <submittedName>
        <fullName evidence="2">Uncharacterized protein</fullName>
    </submittedName>
</protein>
<keyword evidence="1" id="KW-0812">Transmembrane</keyword>
<comment type="caution">
    <text evidence="2">The sequence shown here is derived from an EMBL/GenBank/DDBJ whole genome shotgun (WGS) entry which is preliminary data.</text>
</comment>
<keyword evidence="1" id="KW-0472">Membrane</keyword>
<keyword evidence="1" id="KW-1133">Transmembrane helix</keyword>
<feature type="transmembrane region" description="Helical" evidence="1">
    <location>
        <begin position="54"/>
        <end position="77"/>
    </location>
</feature>
<organism evidence="2 3">
    <name type="scientific">Candidatus Gemmiger excrementigallinarum</name>
    <dbReference type="NCBI Taxonomy" id="2838609"/>
    <lineage>
        <taxon>Bacteria</taxon>
        <taxon>Bacillati</taxon>
        <taxon>Bacillota</taxon>
        <taxon>Clostridia</taxon>
        <taxon>Eubacteriales</taxon>
        <taxon>Gemmiger</taxon>
    </lineage>
</organism>
<dbReference type="EMBL" id="DXBP01000012">
    <property type="protein sequence ID" value="HIZ41326.1"/>
    <property type="molecule type" value="Genomic_DNA"/>
</dbReference>
<reference evidence="2" key="1">
    <citation type="journal article" date="2021" name="PeerJ">
        <title>Extensive microbial diversity within the chicken gut microbiome revealed by metagenomics and culture.</title>
        <authorList>
            <person name="Gilroy R."/>
            <person name="Ravi A."/>
            <person name="Getino M."/>
            <person name="Pursley I."/>
            <person name="Horton D.L."/>
            <person name="Alikhan N.F."/>
            <person name="Baker D."/>
            <person name="Gharbi K."/>
            <person name="Hall N."/>
            <person name="Watson M."/>
            <person name="Adriaenssens E.M."/>
            <person name="Foster-Nyarko E."/>
            <person name="Jarju S."/>
            <person name="Secka A."/>
            <person name="Antonio M."/>
            <person name="Oren A."/>
            <person name="Chaudhuri R.R."/>
            <person name="La Ragione R."/>
            <person name="Hildebrand F."/>
            <person name="Pallen M.J."/>
        </authorList>
    </citation>
    <scope>NUCLEOTIDE SEQUENCE</scope>
    <source>
        <strain evidence="2">ChiSxjej1B13-11774</strain>
    </source>
</reference>
<proteinExistence type="predicted"/>